<evidence type="ECO:0000256" key="2">
    <source>
        <dbReference type="ARBA" id="ARBA00010790"/>
    </source>
</evidence>
<accession>A0A6A6E0R5</accession>
<evidence type="ECO:0000256" key="1">
    <source>
        <dbReference type="ARBA" id="ARBA00001974"/>
    </source>
</evidence>
<gene>
    <name evidence="7" type="ORF">K469DRAFT_179891</name>
</gene>
<comment type="similarity">
    <text evidence="2">Belongs to the GMC oxidoreductase family.</text>
</comment>
<dbReference type="Pfam" id="PF05199">
    <property type="entry name" value="GMC_oxred_C"/>
    <property type="match status" value="1"/>
</dbReference>
<feature type="domain" description="Glucose-methanol-choline oxidoreductase N-terminal" evidence="5">
    <location>
        <begin position="22"/>
        <end position="116"/>
    </location>
</feature>
<dbReference type="InterPro" id="IPR036188">
    <property type="entry name" value="FAD/NAD-bd_sf"/>
</dbReference>
<dbReference type="Gene3D" id="3.50.50.60">
    <property type="entry name" value="FAD/NAD(P)-binding domain"/>
    <property type="match status" value="1"/>
</dbReference>
<dbReference type="PANTHER" id="PTHR11552">
    <property type="entry name" value="GLUCOSE-METHANOL-CHOLINE GMC OXIDOREDUCTASE"/>
    <property type="match status" value="1"/>
</dbReference>
<dbReference type="InterPro" id="IPR000172">
    <property type="entry name" value="GMC_OxRdtase_N"/>
</dbReference>
<dbReference type="AlphaFoldDB" id="A0A6A6E0R5"/>
<keyword evidence="4" id="KW-0274">FAD</keyword>
<dbReference type="Proteomes" id="UP000800200">
    <property type="component" value="Unassembled WGS sequence"/>
</dbReference>
<dbReference type="PANTHER" id="PTHR11552:SF147">
    <property type="entry name" value="CHOLINE DEHYDROGENASE, MITOCHONDRIAL"/>
    <property type="match status" value="1"/>
</dbReference>
<comment type="cofactor">
    <cofactor evidence="1">
        <name>FAD</name>
        <dbReference type="ChEBI" id="CHEBI:57692"/>
    </cofactor>
</comment>
<sequence>MRCTKTGSSGTHTNSTNSLIIRVLFSNSSTSGRPRAVGVEYLHGQALYRADRRNNGVQTGQFNNATATREFIAAGGAFNTPLVLNLSGISPQEELERFDIPVVIDLPAVDENLQDNCEGGVTVQASIDFESTFEGCTFIAPGYPCLRQWREDHSGPYGQGAASVSMLRRSSVSENEYANLFYFGAGGAVFRGHFPGFSTAQFPPSSFFWSIVKMQSQNRAGIVKLRSADPQDVPEINFNFFAEGRDHDLQALAEGVEFALSIFNSTGASYGPFRQIKPRHDISIRQGILDEAFSHHASSSYPIGRANGSTACVDSRSRAQGVDNLRVVDAPVSHEYQEHSQSCRRISSVRRQLM</sequence>
<evidence type="ECO:0000313" key="8">
    <source>
        <dbReference type="Proteomes" id="UP000800200"/>
    </source>
</evidence>
<proteinExistence type="inferred from homology"/>
<dbReference type="InterPro" id="IPR007867">
    <property type="entry name" value="GMC_OxRtase_C"/>
</dbReference>
<dbReference type="InterPro" id="IPR012132">
    <property type="entry name" value="GMC_OxRdtase"/>
</dbReference>
<dbReference type="EMBL" id="ML994638">
    <property type="protein sequence ID" value="KAF2184262.1"/>
    <property type="molecule type" value="Genomic_DNA"/>
</dbReference>
<dbReference type="Gene3D" id="3.30.560.10">
    <property type="entry name" value="Glucose Oxidase, domain 3"/>
    <property type="match status" value="1"/>
</dbReference>
<protein>
    <submittedName>
        <fullName evidence="7">GMC oxidoreductase</fullName>
    </submittedName>
</protein>
<dbReference type="SUPFAM" id="SSF51905">
    <property type="entry name" value="FAD/NAD(P)-binding domain"/>
    <property type="match status" value="1"/>
</dbReference>
<evidence type="ECO:0000256" key="3">
    <source>
        <dbReference type="ARBA" id="ARBA00022630"/>
    </source>
</evidence>
<dbReference type="SUPFAM" id="SSF54373">
    <property type="entry name" value="FAD-linked reductases, C-terminal domain"/>
    <property type="match status" value="1"/>
</dbReference>
<organism evidence="7 8">
    <name type="scientific">Zopfia rhizophila CBS 207.26</name>
    <dbReference type="NCBI Taxonomy" id="1314779"/>
    <lineage>
        <taxon>Eukaryota</taxon>
        <taxon>Fungi</taxon>
        <taxon>Dikarya</taxon>
        <taxon>Ascomycota</taxon>
        <taxon>Pezizomycotina</taxon>
        <taxon>Dothideomycetes</taxon>
        <taxon>Dothideomycetes incertae sedis</taxon>
        <taxon>Zopfiaceae</taxon>
        <taxon>Zopfia</taxon>
    </lineage>
</organism>
<evidence type="ECO:0000256" key="4">
    <source>
        <dbReference type="ARBA" id="ARBA00022827"/>
    </source>
</evidence>
<dbReference type="OrthoDB" id="269227at2759"/>
<dbReference type="GO" id="GO:0050660">
    <property type="term" value="F:flavin adenine dinucleotide binding"/>
    <property type="evidence" value="ECO:0007669"/>
    <property type="project" value="InterPro"/>
</dbReference>
<evidence type="ECO:0000259" key="5">
    <source>
        <dbReference type="Pfam" id="PF00732"/>
    </source>
</evidence>
<reference evidence="7" key="1">
    <citation type="journal article" date="2020" name="Stud. Mycol.">
        <title>101 Dothideomycetes genomes: a test case for predicting lifestyles and emergence of pathogens.</title>
        <authorList>
            <person name="Haridas S."/>
            <person name="Albert R."/>
            <person name="Binder M."/>
            <person name="Bloem J."/>
            <person name="Labutti K."/>
            <person name="Salamov A."/>
            <person name="Andreopoulos B."/>
            <person name="Baker S."/>
            <person name="Barry K."/>
            <person name="Bills G."/>
            <person name="Bluhm B."/>
            <person name="Cannon C."/>
            <person name="Castanera R."/>
            <person name="Culley D."/>
            <person name="Daum C."/>
            <person name="Ezra D."/>
            <person name="Gonzalez J."/>
            <person name="Henrissat B."/>
            <person name="Kuo A."/>
            <person name="Liang C."/>
            <person name="Lipzen A."/>
            <person name="Lutzoni F."/>
            <person name="Magnuson J."/>
            <person name="Mondo S."/>
            <person name="Nolan M."/>
            <person name="Ohm R."/>
            <person name="Pangilinan J."/>
            <person name="Park H.-J."/>
            <person name="Ramirez L."/>
            <person name="Alfaro M."/>
            <person name="Sun H."/>
            <person name="Tritt A."/>
            <person name="Yoshinaga Y."/>
            <person name="Zwiers L.-H."/>
            <person name="Turgeon B."/>
            <person name="Goodwin S."/>
            <person name="Spatafora J."/>
            <person name="Crous P."/>
            <person name="Grigoriev I."/>
        </authorList>
    </citation>
    <scope>NUCLEOTIDE SEQUENCE</scope>
    <source>
        <strain evidence="7">CBS 207.26</strain>
    </source>
</reference>
<keyword evidence="3" id="KW-0285">Flavoprotein</keyword>
<evidence type="ECO:0000313" key="7">
    <source>
        <dbReference type="EMBL" id="KAF2184262.1"/>
    </source>
</evidence>
<keyword evidence="8" id="KW-1185">Reference proteome</keyword>
<name>A0A6A6E0R5_9PEZI</name>
<feature type="domain" description="Glucose-methanol-choline oxidoreductase C-terminal" evidence="6">
    <location>
        <begin position="220"/>
        <end position="331"/>
    </location>
</feature>
<evidence type="ECO:0000259" key="6">
    <source>
        <dbReference type="Pfam" id="PF05199"/>
    </source>
</evidence>
<dbReference type="GO" id="GO:0016614">
    <property type="term" value="F:oxidoreductase activity, acting on CH-OH group of donors"/>
    <property type="evidence" value="ECO:0007669"/>
    <property type="project" value="InterPro"/>
</dbReference>
<dbReference type="Pfam" id="PF00732">
    <property type="entry name" value="GMC_oxred_N"/>
    <property type="match status" value="1"/>
</dbReference>